<dbReference type="Gene3D" id="1.10.10.60">
    <property type="entry name" value="Homeodomain-like"/>
    <property type="match status" value="2"/>
</dbReference>
<reference evidence="5 6" key="1">
    <citation type="submission" date="2021-04" db="EMBL/GenBank/DDBJ databases">
        <title>Whole genome sequence of Jiella sp. KSK16Y-1.</title>
        <authorList>
            <person name="Tuo L."/>
        </authorList>
    </citation>
    <scope>NUCLEOTIDE SEQUENCE [LARGE SCALE GENOMIC DNA]</scope>
    <source>
        <strain evidence="5 6">KSK16Y-1</strain>
    </source>
</reference>
<dbReference type="InterPro" id="IPR009057">
    <property type="entry name" value="Homeodomain-like_sf"/>
</dbReference>
<evidence type="ECO:0000256" key="2">
    <source>
        <dbReference type="ARBA" id="ARBA00023125"/>
    </source>
</evidence>
<keyword evidence="3" id="KW-0804">Transcription</keyword>
<dbReference type="PROSITE" id="PS00041">
    <property type="entry name" value="HTH_ARAC_FAMILY_1"/>
    <property type="match status" value="1"/>
</dbReference>
<dbReference type="Proteomes" id="UP000678276">
    <property type="component" value="Unassembled WGS sequence"/>
</dbReference>
<accession>A0ABS4BH69</accession>
<dbReference type="InterPro" id="IPR020449">
    <property type="entry name" value="Tscrpt_reg_AraC-type_HTH"/>
</dbReference>
<evidence type="ECO:0000259" key="4">
    <source>
        <dbReference type="PROSITE" id="PS01124"/>
    </source>
</evidence>
<dbReference type="InterPro" id="IPR037923">
    <property type="entry name" value="HTH-like"/>
</dbReference>
<comment type="caution">
    <text evidence="5">The sequence shown here is derived from an EMBL/GenBank/DDBJ whole genome shotgun (WGS) entry which is preliminary data.</text>
</comment>
<dbReference type="PANTHER" id="PTHR43436">
    <property type="entry name" value="ARAC-FAMILY TRANSCRIPTIONAL REGULATOR"/>
    <property type="match status" value="1"/>
</dbReference>
<dbReference type="Pfam" id="PF12833">
    <property type="entry name" value="HTH_18"/>
    <property type="match status" value="1"/>
</dbReference>
<dbReference type="InterPro" id="IPR018062">
    <property type="entry name" value="HTH_AraC-typ_CS"/>
</dbReference>
<dbReference type="SMART" id="SM00342">
    <property type="entry name" value="HTH_ARAC"/>
    <property type="match status" value="1"/>
</dbReference>
<evidence type="ECO:0000256" key="1">
    <source>
        <dbReference type="ARBA" id="ARBA00023015"/>
    </source>
</evidence>
<dbReference type="SUPFAM" id="SSF51215">
    <property type="entry name" value="Regulatory protein AraC"/>
    <property type="match status" value="1"/>
</dbReference>
<dbReference type="PRINTS" id="PR00032">
    <property type="entry name" value="HTHARAC"/>
</dbReference>
<feature type="domain" description="HTH araC/xylS-type" evidence="4">
    <location>
        <begin position="188"/>
        <end position="285"/>
    </location>
</feature>
<sequence>MLDERLISALTRRVGPDGAGIATGVPRLQLWSADRPTGSAPAMFEPAVYLVLQGVKRTVIAGATYDMSPGDCAVSIVGLPFRYQVMTATQGRPYLGAQLTLDPGMVAALLVDMPDGPCGEAPAFRAVPADDGIRECMLRLVRLTLTPEDVTVLAPLTERELLYRLLRSPLGGTLRRIADVRGNIAAIGRAVDHIRVRATCAVVIPEVAAAVGMSETSFHRHFKAVTGLSPLAYQRHIRLLDAQRRLAIGTPVTSVAFEVGYQSPSQFSREYKRMFGAPPQAHLRAHPA</sequence>
<evidence type="ECO:0000313" key="5">
    <source>
        <dbReference type="EMBL" id="MBP0616090.1"/>
    </source>
</evidence>
<gene>
    <name evidence="5" type="ORF">J6595_10895</name>
</gene>
<dbReference type="EMBL" id="JAGJCF010000006">
    <property type="protein sequence ID" value="MBP0616090.1"/>
    <property type="molecule type" value="Genomic_DNA"/>
</dbReference>
<keyword evidence="2" id="KW-0238">DNA-binding</keyword>
<name>A0ABS4BH69_9HYPH</name>
<dbReference type="InterPro" id="IPR018060">
    <property type="entry name" value="HTH_AraC"/>
</dbReference>
<dbReference type="Pfam" id="PF06719">
    <property type="entry name" value="AraC_N"/>
    <property type="match status" value="1"/>
</dbReference>
<dbReference type="RefSeq" id="WP_209594581.1">
    <property type="nucleotide sequence ID" value="NZ_JAGJCF010000006.1"/>
</dbReference>
<evidence type="ECO:0000256" key="3">
    <source>
        <dbReference type="ARBA" id="ARBA00023163"/>
    </source>
</evidence>
<evidence type="ECO:0000313" key="6">
    <source>
        <dbReference type="Proteomes" id="UP000678276"/>
    </source>
</evidence>
<dbReference type="PROSITE" id="PS01124">
    <property type="entry name" value="HTH_ARAC_FAMILY_2"/>
    <property type="match status" value="1"/>
</dbReference>
<dbReference type="SUPFAM" id="SSF46689">
    <property type="entry name" value="Homeodomain-like"/>
    <property type="match status" value="2"/>
</dbReference>
<dbReference type="PANTHER" id="PTHR43436:SF1">
    <property type="entry name" value="TRANSCRIPTIONAL REGULATORY PROTEIN"/>
    <property type="match status" value="1"/>
</dbReference>
<dbReference type="InterPro" id="IPR009594">
    <property type="entry name" value="Tscrpt_reg_HTH_AraC_N"/>
</dbReference>
<keyword evidence="6" id="KW-1185">Reference proteome</keyword>
<organism evidence="5 6">
    <name type="scientific">Jiella mangrovi</name>
    <dbReference type="NCBI Taxonomy" id="2821407"/>
    <lineage>
        <taxon>Bacteria</taxon>
        <taxon>Pseudomonadati</taxon>
        <taxon>Pseudomonadota</taxon>
        <taxon>Alphaproteobacteria</taxon>
        <taxon>Hyphomicrobiales</taxon>
        <taxon>Aurantimonadaceae</taxon>
        <taxon>Jiella</taxon>
    </lineage>
</organism>
<protein>
    <submittedName>
        <fullName evidence="5">AraC family transcriptional regulator</fullName>
    </submittedName>
</protein>
<keyword evidence="1" id="KW-0805">Transcription regulation</keyword>
<proteinExistence type="predicted"/>